<accession>M7BMT3</accession>
<dbReference type="Proteomes" id="UP000031443">
    <property type="component" value="Unassembled WGS sequence"/>
</dbReference>
<feature type="region of interest" description="Disordered" evidence="1">
    <location>
        <begin position="1"/>
        <end position="65"/>
    </location>
</feature>
<name>M7BMT3_CHEMY</name>
<protein>
    <submittedName>
        <fullName evidence="2">Uncharacterized protein</fullName>
    </submittedName>
</protein>
<keyword evidence="3" id="KW-1185">Reference proteome</keyword>
<organism evidence="2 3">
    <name type="scientific">Chelonia mydas</name>
    <name type="common">Green sea-turtle</name>
    <name type="synonym">Chelonia agassizi</name>
    <dbReference type="NCBI Taxonomy" id="8469"/>
    <lineage>
        <taxon>Eukaryota</taxon>
        <taxon>Metazoa</taxon>
        <taxon>Chordata</taxon>
        <taxon>Craniata</taxon>
        <taxon>Vertebrata</taxon>
        <taxon>Euteleostomi</taxon>
        <taxon>Archelosauria</taxon>
        <taxon>Testudinata</taxon>
        <taxon>Testudines</taxon>
        <taxon>Cryptodira</taxon>
        <taxon>Durocryptodira</taxon>
        <taxon>Americhelydia</taxon>
        <taxon>Chelonioidea</taxon>
        <taxon>Cheloniidae</taxon>
        <taxon>Chelonia</taxon>
    </lineage>
</organism>
<reference evidence="3" key="1">
    <citation type="journal article" date="2013" name="Nat. Genet.">
        <title>The draft genomes of soft-shell turtle and green sea turtle yield insights into the development and evolution of the turtle-specific body plan.</title>
        <authorList>
            <person name="Wang Z."/>
            <person name="Pascual-Anaya J."/>
            <person name="Zadissa A."/>
            <person name="Li W."/>
            <person name="Niimura Y."/>
            <person name="Huang Z."/>
            <person name="Li C."/>
            <person name="White S."/>
            <person name="Xiong Z."/>
            <person name="Fang D."/>
            <person name="Wang B."/>
            <person name="Ming Y."/>
            <person name="Chen Y."/>
            <person name="Zheng Y."/>
            <person name="Kuraku S."/>
            <person name="Pignatelli M."/>
            <person name="Herrero J."/>
            <person name="Beal K."/>
            <person name="Nozawa M."/>
            <person name="Li Q."/>
            <person name="Wang J."/>
            <person name="Zhang H."/>
            <person name="Yu L."/>
            <person name="Shigenobu S."/>
            <person name="Wang J."/>
            <person name="Liu J."/>
            <person name="Flicek P."/>
            <person name="Searle S."/>
            <person name="Wang J."/>
            <person name="Kuratani S."/>
            <person name="Yin Y."/>
            <person name="Aken B."/>
            <person name="Zhang G."/>
            <person name="Irie N."/>
        </authorList>
    </citation>
    <scope>NUCLEOTIDE SEQUENCE [LARGE SCALE GENOMIC DNA]</scope>
</reference>
<evidence type="ECO:0000313" key="2">
    <source>
        <dbReference type="EMBL" id="EMP39206.1"/>
    </source>
</evidence>
<dbReference type="AlphaFoldDB" id="M7BMT3"/>
<feature type="compositionally biased region" description="Polar residues" evidence="1">
    <location>
        <begin position="1"/>
        <end position="15"/>
    </location>
</feature>
<feature type="compositionally biased region" description="Polar residues" evidence="1">
    <location>
        <begin position="29"/>
        <end position="40"/>
    </location>
</feature>
<gene>
    <name evidence="2" type="ORF">UY3_03576</name>
</gene>
<evidence type="ECO:0000313" key="3">
    <source>
        <dbReference type="Proteomes" id="UP000031443"/>
    </source>
</evidence>
<dbReference type="EMBL" id="KB517361">
    <property type="protein sequence ID" value="EMP39206.1"/>
    <property type="molecule type" value="Genomic_DNA"/>
</dbReference>
<sequence>MTTPQRASTSKSPQQDLDEPPAGPRPLSISGQKVYSSTSAEGEFHGSGSQIGVHEGTPEGPLPLHDFSFVLLEDFSQARPVTNNNSPA</sequence>
<evidence type="ECO:0000256" key="1">
    <source>
        <dbReference type="SAM" id="MobiDB-lite"/>
    </source>
</evidence>
<proteinExistence type="predicted"/>